<organism evidence="1 2">
    <name type="scientific">Pseudomonas maumuensis</name>
    <dbReference type="NCBI Taxonomy" id="2842354"/>
    <lineage>
        <taxon>Bacteria</taxon>
        <taxon>Pseudomonadati</taxon>
        <taxon>Pseudomonadota</taxon>
        <taxon>Gammaproteobacteria</taxon>
        <taxon>Pseudomonadales</taxon>
        <taxon>Pseudomonadaceae</taxon>
        <taxon>Pseudomonas</taxon>
    </lineage>
</organism>
<evidence type="ECO:0000313" key="1">
    <source>
        <dbReference type="EMBL" id="QXH58006.1"/>
    </source>
</evidence>
<accession>A0ABX8NPP9</accession>
<proteinExistence type="predicted"/>
<evidence type="ECO:0000313" key="2">
    <source>
        <dbReference type="Proteomes" id="UP000824010"/>
    </source>
</evidence>
<reference evidence="1 2" key="1">
    <citation type="journal article" date="2021" name="Microorganisms">
        <title>The Ever-Expanding Pseudomonas Genus: Description of 43 New Species and Partition of the Pseudomonas putida Group.</title>
        <authorList>
            <person name="Girard L."/>
            <person name="Lood C."/>
            <person name="Hofte M."/>
            <person name="Vandamme P."/>
            <person name="Rokni-Zadeh H."/>
            <person name="van Noort V."/>
            <person name="Lavigne R."/>
            <person name="De Mot R."/>
        </authorList>
    </citation>
    <scope>NUCLEOTIDE SEQUENCE [LARGE SCALE GENOMIC DNA]</scope>
    <source>
        <strain evidence="1 2">COW77</strain>
    </source>
</reference>
<sequence length="151" mass="16925">MDWMKLLSLVGKDQGDNDFQELATVLGEQPQVKETPLSYNDPEGGTLYHKYLNSGLELGFRAHRLNHIHIYVQSHEGYAPFQGSILDQNAQDWGREALMQALGSPDSQGGGKMDGLLGYIRPWVRYEGAGPALRAEFSQDGRLWKCSLMLE</sequence>
<keyword evidence="2" id="KW-1185">Reference proteome</keyword>
<gene>
    <name evidence="1" type="ORF">KSS90_07340</name>
</gene>
<name>A0ABX8NPP9_9PSED</name>
<dbReference type="EMBL" id="CP077077">
    <property type="protein sequence ID" value="QXH58006.1"/>
    <property type="molecule type" value="Genomic_DNA"/>
</dbReference>
<protein>
    <submittedName>
        <fullName evidence="1">Uncharacterized protein</fullName>
    </submittedName>
</protein>
<dbReference type="Proteomes" id="UP000824010">
    <property type="component" value="Chromosome"/>
</dbReference>
<dbReference type="RefSeq" id="WP_217868817.1">
    <property type="nucleotide sequence ID" value="NZ_CP077077.1"/>
</dbReference>